<dbReference type="EMBL" id="LR796474">
    <property type="protein sequence ID" value="CAB4146833.1"/>
    <property type="molecule type" value="Genomic_DNA"/>
</dbReference>
<proteinExistence type="predicted"/>
<reference evidence="1" key="1">
    <citation type="submission" date="2020-04" db="EMBL/GenBank/DDBJ databases">
        <authorList>
            <person name="Chiriac C."/>
            <person name="Salcher M."/>
            <person name="Ghai R."/>
            <person name="Kavagutti S V."/>
        </authorList>
    </citation>
    <scope>NUCLEOTIDE SEQUENCE</scope>
</reference>
<evidence type="ECO:0000313" key="1">
    <source>
        <dbReference type="EMBL" id="CAB4146833.1"/>
    </source>
</evidence>
<organism evidence="1">
    <name type="scientific">uncultured Caudovirales phage</name>
    <dbReference type="NCBI Taxonomy" id="2100421"/>
    <lineage>
        <taxon>Viruses</taxon>
        <taxon>Duplodnaviria</taxon>
        <taxon>Heunggongvirae</taxon>
        <taxon>Uroviricota</taxon>
        <taxon>Caudoviricetes</taxon>
        <taxon>Peduoviridae</taxon>
        <taxon>Maltschvirus</taxon>
        <taxon>Maltschvirus maltsch</taxon>
    </lineage>
</organism>
<gene>
    <name evidence="1" type="ORF">UFOVP499_49</name>
</gene>
<name>A0A6J5MMP4_9CAUD</name>
<protein>
    <submittedName>
        <fullName evidence="1">Uncharacterized protein</fullName>
    </submittedName>
</protein>
<sequence length="60" mass="6561">MTNLDDALAVMVSTYLSFDAVVKGMVLDAKEVADALAKADPDTEEHTVLLYLSEKFPETK</sequence>
<accession>A0A6J5MMP4</accession>